<evidence type="ECO:0000313" key="2">
    <source>
        <dbReference type="Proteomes" id="UP000507222"/>
    </source>
</evidence>
<protein>
    <submittedName>
        <fullName evidence="1">Uncharacterized protein</fullName>
    </submittedName>
</protein>
<dbReference type="Proteomes" id="UP000507222">
    <property type="component" value="Unassembled WGS sequence"/>
</dbReference>
<dbReference type="EMBL" id="CAEKDK010000003">
    <property type="protein sequence ID" value="CAB4275416.1"/>
    <property type="molecule type" value="Genomic_DNA"/>
</dbReference>
<dbReference type="AlphaFoldDB" id="A0A6J5UG05"/>
<gene>
    <name evidence="1" type="ORF">CURHAP_LOCUS24317</name>
</gene>
<name>A0A6J5UG05_PRUAR</name>
<proteinExistence type="predicted"/>
<accession>A0A6J5UG05</accession>
<evidence type="ECO:0000313" key="1">
    <source>
        <dbReference type="EMBL" id="CAB4275416.1"/>
    </source>
</evidence>
<reference evidence="1 2" key="1">
    <citation type="submission" date="2020-05" db="EMBL/GenBank/DDBJ databases">
        <authorList>
            <person name="Campoy J."/>
            <person name="Schneeberger K."/>
            <person name="Spophaly S."/>
        </authorList>
    </citation>
    <scope>NUCLEOTIDE SEQUENCE [LARGE SCALE GENOMIC DNA]</scope>
    <source>
        <strain evidence="1">PruArmRojPasFocal</strain>
    </source>
</reference>
<organism evidence="1 2">
    <name type="scientific">Prunus armeniaca</name>
    <name type="common">Apricot</name>
    <name type="synonym">Armeniaca vulgaris</name>
    <dbReference type="NCBI Taxonomy" id="36596"/>
    <lineage>
        <taxon>Eukaryota</taxon>
        <taxon>Viridiplantae</taxon>
        <taxon>Streptophyta</taxon>
        <taxon>Embryophyta</taxon>
        <taxon>Tracheophyta</taxon>
        <taxon>Spermatophyta</taxon>
        <taxon>Magnoliopsida</taxon>
        <taxon>eudicotyledons</taxon>
        <taxon>Gunneridae</taxon>
        <taxon>Pentapetalae</taxon>
        <taxon>rosids</taxon>
        <taxon>fabids</taxon>
        <taxon>Rosales</taxon>
        <taxon>Rosaceae</taxon>
        <taxon>Amygdaloideae</taxon>
        <taxon>Amygdaleae</taxon>
        <taxon>Prunus</taxon>
    </lineage>
</organism>
<sequence length="97" mass="10852">MASPGLVLTTDELLGKRQTDMQNHAHARYVATGSCHWDCGLFTSAAKNLWDIAWVPCASCVSLYMFPIPSRPLYYECVAVVLRFMECGCVLVFRDTT</sequence>